<keyword evidence="3" id="KW-1185">Reference proteome</keyword>
<feature type="domain" description="Asparagine synthetase" evidence="1">
    <location>
        <begin position="236"/>
        <end position="581"/>
    </location>
</feature>
<dbReference type="SUPFAM" id="SSF56235">
    <property type="entry name" value="N-terminal nucleophile aminohydrolases (Ntn hydrolases)"/>
    <property type="match status" value="1"/>
</dbReference>
<dbReference type="EMBL" id="JBHSIT010000005">
    <property type="protein sequence ID" value="MFC4909506.1"/>
    <property type="molecule type" value="Genomic_DNA"/>
</dbReference>
<dbReference type="Pfam" id="PF00733">
    <property type="entry name" value="Asn_synthase"/>
    <property type="match status" value="1"/>
</dbReference>
<evidence type="ECO:0000259" key="1">
    <source>
        <dbReference type="Pfam" id="PF00733"/>
    </source>
</evidence>
<dbReference type="Gene3D" id="3.40.50.620">
    <property type="entry name" value="HUPs"/>
    <property type="match status" value="1"/>
</dbReference>
<dbReference type="InterPro" id="IPR014729">
    <property type="entry name" value="Rossmann-like_a/b/a_fold"/>
</dbReference>
<comment type="caution">
    <text evidence="2">The sequence shown here is derived from an EMBL/GenBank/DDBJ whole genome shotgun (WGS) entry which is preliminary data.</text>
</comment>
<evidence type="ECO:0000313" key="3">
    <source>
        <dbReference type="Proteomes" id="UP001595872"/>
    </source>
</evidence>
<name>A0ABV9U128_9ACTN</name>
<organism evidence="2 3">
    <name type="scientific">Actinomadura gamaensis</name>
    <dbReference type="NCBI Taxonomy" id="1763541"/>
    <lineage>
        <taxon>Bacteria</taxon>
        <taxon>Bacillati</taxon>
        <taxon>Actinomycetota</taxon>
        <taxon>Actinomycetes</taxon>
        <taxon>Streptosporangiales</taxon>
        <taxon>Thermomonosporaceae</taxon>
        <taxon>Actinomadura</taxon>
    </lineage>
</organism>
<dbReference type="SUPFAM" id="SSF52402">
    <property type="entry name" value="Adenine nucleotide alpha hydrolases-like"/>
    <property type="match status" value="1"/>
</dbReference>
<dbReference type="Proteomes" id="UP001595872">
    <property type="component" value="Unassembled WGS sequence"/>
</dbReference>
<dbReference type="InterPro" id="IPR001962">
    <property type="entry name" value="Asn_synthase"/>
</dbReference>
<gene>
    <name evidence="2" type="ORF">ACFPCY_19445</name>
</gene>
<sequence>MRVYLAMAGKERRGRIDPLVLAVARRAVEEAVPVPPEALEAVEWVAPDGGVALLGWSNEPKAPLLPPVMQAREGRHAGYCGYLADREDEEPLLAKDDLLATTAGLGGVFSVFRADADGVEAATAMARVCPVYHAEAGGVRIVGSRALLVHLVARAALTGRADPAVDLDLEALHPLVRHGFFTNDDTPFRGVRALPAGSVLRATRGDGTVVRRPPEPDPREGRGKDGVELIKPLAGALVAAAAPLARHGVPVNLALSGGRDSRLMAAVLKAAGVPFTATTHGFADDPDVVLAERVAAALGIEHTVDLTVPDRGRDAVAVQHPFARAHDLIRMCEGMNSAYESVNRYRPFEVVPKTSGSGGETLRGGFLYDQDDITPDGMRGRVRLIFHAAERIMTPEADERAAADHRPWAERADVDGFDVLDKLYLYFRTGRWIVGSHTATLMNSPYYHPFFDNRVVREAVALSPKWRCSEYPLFHLLETLAPALASIPPEGKRWRFDRDRPPRLIGRRAWKAREALVPEGRTAGFNWRVSYDPAFRDLLQEQIMDGPQELFGIVDRAAVRDALRDAPGRWAKQIWHVYTLSVLISGEWRKPLPELPQVSIPIPG</sequence>
<dbReference type="RefSeq" id="WP_378257068.1">
    <property type="nucleotide sequence ID" value="NZ_JBHSIT010000005.1"/>
</dbReference>
<accession>A0ABV9U128</accession>
<evidence type="ECO:0000313" key="2">
    <source>
        <dbReference type="EMBL" id="MFC4909506.1"/>
    </source>
</evidence>
<protein>
    <submittedName>
        <fullName evidence="2">Asparagine synthase-related protein</fullName>
    </submittedName>
</protein>
<reference evidence="3" key="1">
    <citation type="journal article" date="2019" name="Int. J. Syst. Evol. Microbiol.">
        <title>The Global Catalogue of Microorganisms (GCM) 10K type strain sequencing project: providing services to taxonomists for standard genome sequencing and annotation.</title>
        <authorList>
            <consortium name="The Broad Institute Genomics Platform"/>
            <consortium name="The Broad Institute Genome Sequencing Center for Infectious Disease"/>
            <person name="Wu L."/>
            <person name="Ma J."/>
        </authorList>
    </citation>
    <scope>NUCLEOTIDE SEQUENCE [LARGE SCALE GENOMIC DNA]</scope>
    <source>
        <strain evidence="3">KLKA75</strain>
    </source>
</reference>
<proteinExistence type="predicted"/>
<dbReference type="InterPro" id="IPR029055">
    <property type="entry name" value="Ntn_hydrolases_N"/>
</dbReference>